<feature type="compositionally biased region" description="Polar residues" evidence="1">
    <location>
        <begin position="546"/>
        <end position="556"/>
    </location>
</feature>
<reference evidence="2" key="1">
    <citation type="submission" date="2019-06" db="EMBL/GenBank/DDBJ databases">
        <authorList>
            <person name="Zheng W."/>
        </authorList>
    </citation>
    <scope>NUCLEOTIDE SEQUENCE</scope>
    <source>
        <strain evidence="2">QDHG01</strain>
    </source>
</reference>
<feature type="region of interest" description="Disordered" evidence="1">
    <location>
        <begin position="986"/>
        <end position="1029"/>
    </location>
</feature>
<feature type="compositionally biased region" description="Polar residues" evidence="1">
    <location>
        <begin position="1487"/>
        <end position="1501"/>
    </location>
</feature>
<feature type="region of interest" description="Disordered" evidence="1">
    <location>
        <begin position="1732"/>
        <end position="1751"/>
    </location>
</feature>
<name>A0A8J8P7W7_HALGN</name>
<feature type="compositionally biased region" description="Polar residues" evidence="1">
    <location>
        <begin position="936"/>
        <end position="949"/>
    </location>
</feature>
<evidence type="ECO:0000313" key="2">
    <source>
        <dbReference type="EMBL" id="TNV87675.1"/>
    </source>
</evidence>
<evidence type="ECO:0000256" key="1">
    <source>
        <dbReference type="SAM" id="MobiDB-lite"/>
    </source>
</evidence>
<feature type="region of interest" description="Disordered" evidence="1">
    <location>
        <begin position="1541"/>
        <end position="1569"/>
    </location>
</feature>
<feature type="compositionally biased region" description="Polar residues" evidence="1">
    <location>
        <begin position="11"/>
        <end position="30"/>
    </location>
</feature>
<keyword evidence="3" id="KW-1185">Reference proteome</keyword>
<organism evidence="2 3">
    <name type="scientific">Halteria grandinella</name>
    <dbReference type="NCBI Taxonomy" id="5974"/>
    <lineage>
        <taxon>Eukaryota</taxon>
        <taxon>Sar</taxon>
        <taxon>Alveolata</taxon>
        <taxon>Ciliophora</taxon>
        <taxon>Intramacronucleata</taxon>
        <taxon>Spirotrichea</taxon>
        <taxon>Stichotrichia</taxon>
        <taxon>Sporadotrichida</taxon>
        <taxon>Halteriidae</taxon>
        <taxon>Halteria</taxon>
    </lineage>
</organism>
<feature type="compositionally biased region" description="Basic and acidic residues" evidence="1">
    <location>
        <begin position="1473"/>
        <end position="1486"/>
    </location>
</feature>
<dbReference type="EMBL" id="RRYP01000285">
    <property type="protein sequence ID" value="TNV87675.1"/>
    <property type="molecule type" value="Genomic_DNA"/>
</dbReference>
<dbReference type="Proteomes" id="UP000785679">
    <property type="component" value="Unassembled WGS sequence"/>
</dbReference>
<feature type="compositionally biased region" description="Basic and acidic residues" evidence="1">
    <location>
        <begin position="1233"/>
        <end position="1244"/>
    </location>
</feature>
<gene>
    <name evidence="2" type="ORF">FGO68_gene814</name>
</gene>
<feature type="compositionally biased region" description="Polar residues" evidence="1">
    <location>
        <begin position="1323"/>
        <end position="1342"/>
    </location>
</feature>
<feature type="compositionally biased region" description="Polar residues" evidence="1">
    <location>
        <begin position="1072"/>
        <end position="1088"/>
    </location>
</feature>
<protein>
    <submittedName>
        <fullName evidence="2">Uncharacterized protein</fullName>
    </submittedName>
</protein>
<sequence>MQKEELKKGNAATQTEGTTTPLASARNTASSKKRTCYGVQKGNILINTNDEVATDVLPKDFQQTAGHEISQEEFPNEQIYPSHPPFRAFSQNSQRPVRPPLLILSPQSNNFEDLYVGGESIRDRPSTTTAQGLFQINPQLQIVKTICSTKNSFLPNFKTKKREYIFGEHKINKPIITHKLVAEAIERSPHKMRISELSQERPQSRTVGARSVSPSAQLNLADMLANTTDLLYLHKLEKLVKHKHKLSNLIKATIIKTTQNNIHILKNQQQSKEPKIIQREEDKKRVSIVSEDLQVGLNLSQYQRDFDFETPLHLAEAQFSSEPVDQRDLFQDPNHHNRAVVVVNQTTPDISKPSTPLELPSQIRRSFINDDVFRQATDEETNYLKFVVNEMKPNYAGNSQRNATYMQNLNAVAAAAAQMMLGTSPDSHKMHAVLNQESLSQIKSGSLVELETGAVGLISGQPLNIIDGKIQGLILNNELEEEDSASIQANLNNLKNNYSFNQIAAIQSQPRAQSQNVQKRKSPRKWPTGEIIEGSASKQRNRNQDEYTGNFVTRSPDWNMSTVEKIPTGTPNTHHNQQPTSHHTLQYNIQNTQVIKSDGRDESETRIKELAQADLGEPFIMRGATVLSDRHSMDSSQYKTIKFQLMIMKSPQNQNPQNDDSSGDPQQFPNNNRAVGGRQSSKNFRKELKRYTLADAFNGYNPNLLLQQQEESTNLANFIRIAPYNFNDDRDVLKRTASALQQKRTKKLISNINMLWKPKAPSISLMAQDDGIEPTFHNPPMTPDLENYDVKSQKGGDRLNIQQASEDTFINSSVAPLSNKMSAKYKAKFGMATQSRTGVAKHTNSDIRGMPTHNQTAIAFLSQELAKNDNARYHNSSGQAIEDLLFGKVDYMNVGGSGHPDQQSKSQLPPSNFMEAIQSAEPLPETQAPKRKSHLIVSQQPRKTATQIQQQLKVSELSNNYDVKSGGEIGGGVFSQTQFISGDFNQNQGKEEESRNKSKISSPNETPVLEGKRPNAGQSALESHQKGSFKLTNELSHKHGNRKRHLNPKNLNTDIHQMITANGKKSRHYNRDSNQNDTGQSKSLNPNLTREDDKQNSIDKSSDLSSATEKKDISLQVDKGIMEASIEASQAMLSDDQMMKHHTLFLKFLQAQLMIKPWGSGEPSQKVHHSPQVRPKLKTNLAFKPKQESHRQQIEGVDGQSLIHALVNGTKSSKVLKQRIIEFLQSTKPINNKQDRLSSKERMTRAQVLSEPCKNPKAHGYGEIAAKELEDGFQDLLSNHQIIPYMQLIRENFQRFAIHNLKMLKEKHEKRRNVHQQIIIDLNQQSPQNQRSQVVRQKSPTPTVLEDEGDVRLSRYIWSTIQQLQQEGYPVDMDLYRNEFQEFTPSYKEGSSGRKSKKPSIIPYLQVEQGAKQFTNNIIQNSNLYQKDSRSHKNSSRLKTRDGKIKVEHNADLQIAYFEHKQRRPRKQNPNEPMRERVSTRSEETLMHQQSKIQHTDGSLQRQEDDNLGTTLPRKTLEQSGLQEQLMLGNTFESQRYKLQSKGNDEISFPKENPTSQTPQPTDNDKIGDDSIILTGKQPHPVVGITIQPVISYKQNQPYRNQQAANLTTSPKFYEHPLSDYLQDFSDGSGSDADATRKAHKQILPFDLNLMKIQPPVLPLQMHHLPIGYPQLQATQIQTKNRSGKRNYRVSNYPLSSFSPTESAKQQRSGGSRVGTAGTVRDFKFRKEIFKEKRQSHPSRQPGFQDIMFPDQQPPVIRENDLRNFRPVTELRLPNQLILQVNEKQSKESNLVKQDADDVFSNSIFYNKEPVLLKDIVPLSNVMHLRNKNQKMLATSGLVSPQQTQCKNGAEASRFSGNEIIIKDLHKIRNRDLLKVTGDERKAIDHTILTKLQADKERPTTKQHRRYLNSEAINIFSPISKKSNNFKAANQLNARAATAFSSLSQTPISSIIQSPIANDTSPSTILTPKTINGRRLNKSGGQFFARIKKGKALEDTVSGVKPSNGIKII</sequence>
<feature type="region of interest" description="Disordered" evidence="1">
    <location>
        <begin position="1459"/>
        <end position="1507"/>
    </location>
</feature>
<feature type="region of interest" description="Disordered" evidence="1">
    <location>
        <begin position="1422"/>
        <end position="1446"/>
    </location>
</feature>
<feature type="region of interest" description="Disordered" evidence="1">
    <location>
        <begin position="1678"/>
        <end position="1717"/>
    </location>
</feature>
<feature type="region of interest" description="Disordered" evidence="1">
    <location>
        <begin position="922"/>
        <end position="949"/>
    </location>
</feature>
<feature type="compositionally biased region" description="Polar residues" evidence="1">
    <location>
        <begin position="508"/>
        <end position="517"/>
    </location>
</feature>
<accession>A0A8J8P7W7</accession>
<feature type="region of interest" description="Disordered" evidence="1">
    <location>
        <begin position="651"/>
        <end position="682"/>
    </location>
</feature>
<proteinExistence type="predicted"/>
<feature type="compositionally biased region" description="Polar residues" evidence="1">
    <location>
        <begin position="1553"/>
        <end position="1562"/>
    </location>
</feature>
<comment type="caution">
    <text evidence="2">The sequence shown here is derived from an EMBL/GenBank/DDBJ whole genome shotgun (WGS) entry which is preliminary data.</text>
</comment>
<feature type="region of interest" description="Disordered" evidence="1">
    <location>
        <begin position="508"/>
        <end position="556"/>
    </location>
</feature>
<feature type="region of interest" description="Disordered" evidence="1">
    <location>
        <begin position="1"/>
        <end position="33"/>
    </location>
</feature>
<feature type="compositionally biased region" description="Polar residues" evidence="1">
    <location>
        <begin position="1689"/>
        <end position="1710"/>
    </location>
</feature>
<feature type="region of interest" description="Disordered" evidence="1">
    <location>
        <begin position="1062"/>
        <end position="1111"/>
    </location>
</feature>
<feature type="compositionally biased region" description="Basic and acidic residues" evidence="1">
    <location>
        <begin position="1089"/>
        <end position="1111"/>
    </location>
</feature>
<feature type="region of interest" description="Disordered" evidence="1">
    <location>
        <begin position="1233"/>
        <end position="1255"/>
    </location>
</feature>
<evidence type="ECO:0000313" key="3">
    <source>
        <dbReference type="Proteomes" id="UP000785679"/>
    </source>
</evidence>
<feature type="region of interest" description="Disordered" evidence="1">
    <location>
        <begin position="1323"/>
        <end position="1344"/>
    </location>
</feature>